<dbReference type="GO" id="GO:0016787">
    <property type="term" value="F:hydrolase activity"/>
    <property type="evidence" value="ECO:0007669"/>
    <property type="project" value="UniProtKB-KW"/>
</dbReference>
<dbReference type="FunFam" id="3.40.50.300:FF:000008">
    <property type="entry name" value="ATP-dependent RNA helicase RhlB"/>
    <property type="match status" value="1"/>
</dbReference>
<dbReference type="PANTHER" id="PTHR47958">
    <property type="entry name" value="ATP-DEPENDENT RNA HELICASE DBP3"/>
    <property type="match status" value="1"/>
</dbReference>
<feature type="domain" description="Helicase C-terminal" evidence="10">
    <location>
        <begin position="346"/>
        <end position="493"/>
    </location>
</feature>
<dbReference type="PROSITE" id="PS51192">
    <property type="entry name" value="HELICASE_ATP_BIND_1"/>
    <property type="match status" value="1"/>
</dbReference>
<evidence type="ECO:0000256" key="5">
    <source>
        <dbReference type="ARBA" id="ARBA00022840"/>
    </source>
</evidence>
<dbReference type="GO" id="GO:0043186">
    <property type="term" value="C:P granule"/>
    <property type="evidence" value="ECO:0007669"/>
    <property type="project" value="UniProtKB-ARBA"/>
</dbReference>
<dbReference type="Pfam" id="PF00270">
    <property type="entry name" value="DEAD"/>
    <property type="match status" value="1"/>
</dbReference>
<dbReference type="Proteomes" id="UP001201812">
    <property type="component" value="Unassembled WGS sequence"/>
</dbReference>
<dbReference type="Gene3D" id="3.40.50.300">
    <property type="entry name" value="P-loop containing nucleotide triphosphate hydrolases"/>
    <property type="match status" value="2"/>
</dbReference>
<dbReference type="InterPro" id="IPR001650">
    <property type="entry name" value="Helicase_C-like"/>
</dbReference>
<dbReference type="GO" id="GO:0003724">
    <property type="term" value="F:RNA helicase activity"/>
    <property type="evidence" value="ECO:0007669"/>
    <property type="project" value="UniProtKB-EC"/>
</dbReference>
<keyword evidence="3 8" id="KW-0378">Hydrolase</keyword>
<protein>
    <recommendedName>
        <fullName evidence="1">RNA helicase</fullName>
        <ecNumber evidence="1">3.6.4.13</ecNumber>
    </recommendedName>
</protein>
<proteinExistence type="inferred from homology"/>
<keyword evidence="4 8" id="KW-0347">Helicase</keyword>
<evidence type="ECO:0000313" key="12">
    <source>
        <dbReference type="EMBL" id="KAI1720891.1"/>
    </source>
</evidence>
<dbReference type="FunFam" id="3.40.50.300:FF:000079">
    <property type="entry name" value="probable ATP-dependent RNA helicase DDX17"/>
    <property type="match status" value="1"/>
</dbReference>
<evidence type="ECO:0000256" key="8">
    <source>
        <dbReference type="RuleBase" id="RU000492"/>
    </source>
</evidence>
<evidence type="ECO:0000259" key="9">
    <source>
        <dbReference type="PROSITE" id="PS51192"/>
    </source>
</evidence>
<dbReference type="GO" id="GO:0005524">
    <property type="term" value="F:ATP binding"/>
    <property type="evidence" value="ECO:0007669"/>
    <property type="project" value="UniProtKB-KW"/>
</dbReference>
<comment type="similarity">
    <text evidence="8">Belongs to the DEAD box helicase family.</text>
</comment>
<evidence type="ECO:0000256" key="1">
    <source>
        <dbReference type="ARBA" id="ARBA00012552"/>
    </source>
</evidence>
<evidence type="ECO:0000259" key="10">
    <source>
        <dbReference type="PROSITE" id="PS51194"/>
    </source>
</evidence>
<dbReference type="SMART" id="SM00490">
    <property type="entry name" value="HELICc"/>
    <property type="match status" value="1"/>
</dbReference>
<keyword evidence="5 8" id="KW-0067">ATP-binding</keyword>
<dbReference type="EC" id="3.6.4.13" evidence="1"/>
<gene>
    <name evidence="12" type="ORF">DdX_05141</name>
</gene>
<dbReference type="PROSITE" id="PS51195">
    <property type="entry name" value="Q_MOTIF"/>
    <property type="match status" value="1"/>
</dbReference>
<organism evidence="12 13">
    <name type="scientific">Ditylenchus destructor</name>
    <dbReference type="NCBI Taxonomy" id="166010"/>
    <lineage>
        <taxon>Eukaryota</taxon>
        <taxon>Metazoa</taxon>
        <taxon>Ecdysozoa</taxon>
        <taxon>Nematoda</taxon>
        <taxon>Chromadorea</taxon>
        <taxon>Rhabditida</taxon>
        <taxon>Tylenchina</taxon>
        <taxon>Tylenchomorpha</taxon>
        <taxon>Sphaerularioidea</taxon>
        <taxon>Anguinidae</taxon>
        <taxon>Anguininae</taxon>
        <taxon>Ditylenchus</taxon>
    </lineage>
</organism>
<dbReference type="EMBL" id="JAKKPZ010000005">
    <property type="protein sequence ID" value="KAI1720891.1"/>
    <property type="molecule type" value="Genomic_DNA"/>
</dbReference>
<keyword evidence="2 8" id="KW-0547">Nucleotide-binding</keyword>
<name>A0AAD4NAT5_9BILA</name>
<dbReference type="Pfam" id="PF00271">
    <property type="entry name" value="Helicase_C"/>
    <property type="match status" value="1"/>
</dbReference>
<dbReference type="GO" id="GO:0003676">
    <property type="term" value="F:nucleic acid binding"/>
    <property type="evidence" value="ECO:0007669"/>
    <property type="project" value="InterPro"/>
</dbReference>
<dbReference type="PROSITE" id="PS00039">
    <property type="entry name" value="DEAD_ATP_HELICASE"/>
    <property type="match status" value="1"/>
</dbReference>
<dbReference type="SMART" id="SM00487">
    <property type="entry name" value="DEXDc"/>
    <property type="match status" value="1"/>
</dbReference>
<accession>A0AAD4NAT5</accession>
<dbReference type="AlphaFoldDB" id="A0AAD4NAT5"/>
<sequence length="516" mass="56989">MFQSNGFGLEKRTNGASGNRLGGFAGTGAGSFDSGNSGFGSAGQGYGLGGRDFSELGGRIQAVNWGQTSLQALKKNIYQEHDAVKNRSQVEVDKWIQDNQVTLKGSSIPRHVFEFSEANFAEPITKLLYSNYEKPTPIQSISWPVALSGRDIISIARTGSGKTLGFLLPGIMHTLAQPPKNPGDGPTVLVILPTRELAQQVEEVARDYCKAMHLGLACLFGGAAKGPQANAVQSGADICVATPGRLLDFIQDHTTNMRRCSYLVLDEADRMLDMGFEPQIRKIVSQIRPDRQTLMFSATWPREVRQLASDFQKDAVFLNVGSLELAANHNIKQFVEVIDEYKKKNRLIELLSEIGEYTECKTIVFVETKRKADNLTFEMRQDGWPVKCIHGDKSQSERDWVLNEFREGKTLILLATDVAARGLDISDIKFVVNYDYPKNSEDYVHRIGRTARRDQSGVSYTFFNPEHAPRARDLIKVLEEAKQNVPQELAMLANSGFSGGYGGGRSYGSRGGGGRY</sequence>
<evidence type="ECO:0000256" key="2">
    <source>
        <dbReference type="ARBA" id="ARBA00022741"/>
    </source>
</evidence>
<evidence type="ECO:0000259" key="11">
    <source>
        <dbReference type="PROSITE" id="PS51195"/>
    </source>
</evidence>
<keyword evidence="13" id="KW-1185">Reference proteome</keyword>
<dbReference type="InterPro" id="IPR011545">
    <property type="entry name" value="DEAD/DEAH_box_helicase_dom"/>
</dbReference>
<dbReference type="InterPro" id="IPR000629">
    <property type="entry name" value="RNA-helicase_DEAD-box_CS"/>
</dbReference>
<evidence type="ECO:0000313" key="13">
    <source>
        <dbReference type="Proteomes" id="UP001201812"/>
    </source>
</evidence>
<feature type="short sequence motif" description="Q motif" evidence="7">
    <location>
        <begin position="113"/>
        <end position="140"/>
    </location>
</feature>
<feature type="domain" description="DEAD-box RNA helicase Q" evidence="11">
    <location>
        <begin position="113"/>
        <end position="140"/>
    </location>
</feature>
<dbReference type="InterPro" id="IPR014001">
    <property type="entry name" value="Helicase_ATP-bd"/>
</dbReference>
<comment type="catalytic activity">
    <reaction evidence="6">
        <text>ATP + H2O = ADP + phosphate + H(+)</text>
        <dbReference type="Rhea" id="RHEA:13065"/>
        <dbReference type="ChEBI" id="CHEBI:15377"/>
        <dbReference type="ChEBI" id="CHEBI:15378"/>
        <dbReference type="ChEBI" id="CHEBI:30616"/>
        <dbReference type="ChEBI" id="CHEBI:43474"/>
        <dbReference type="ChEBI" id="CHEBI:456216"/>
        <dbReference type="EC" id="3.6.4.13"/>
    </reaction>
</comment>
<evidence type="ECO:0000256" key="4">
    <source>
        <dbReference type="ARBA" id="ARBA00022806"/>
    </source>
</evidence>
<dbReference type="InterPro" id="IPR014014">
    <property type="entry name" value="RNA_helicase_DEAD_Q_motif"/>
</dbReference>
<dbReference type="InterPro" id="IPR027417">
    <property type="entry name" value="P-loop_NTPase"/>
</dbReference>
<evidence type="ECO:0000256" key="6">
    <source>
        <dbReference type="ARBA" id="ARBA00047984"/>
    </source>
</evidence>
<evidence type="ECO:0000256" key="3">
    <source>
        <dbReference type="ARBA" id="ARBA00022801"/>
    </source>
</evidence>
<feature type="domain" description="Helicase ATP-binding" evidence="9">
    <location>
        <begin position="143"/>
        <end position="318"/>
    </location>
</feature>
<comment type="caution">
    <text evidence="12">The sequence shown here is derived from an EMBL/GenBank/DDBJ whole genome shotgun (WGS) entry which is preliminary data.</text>
</comment>
<evidence type="ECO:0000256" key="7">
    <source>
        <dbReference type="PROSITE-ProRule" id="PRU00552"/>
    </source>
</evidence>
<dbReference type="SUPFAM" id="SSF52540">
    <property type="entry name" value="P-loop containing nucleoside triphosphate hydrolases"/>
    <property type="match status" value="1"/>
</dbReference>
<dbReference type="PROSITE" id="PS51194">
    <property type="entry name" value="HELICASE_CTER"/>
    <property type="match status" value="1"/>
</dbReference>
<dbReference type="CDD" id="cd18787">
    <property type="entry name" value="SF2_C_DEAD"/>
    <property type="match status" value="1"/>
</dbReference>
<reference evidence="12" key="1">
    <citation type="submission" date="2022-01" db="EMBL/GenBank/DDBJ databases">
        <title>Genome Sequence Resource for Two Populations of Ditylenchus destructor, the Migratory Endoparasitic Phytonematode.</title>
        <authorList>
            <person name="Zhang H."/>
            <person name="Lin R."/>
            <person name="Xie B."/>
        </authorList>
    </citation>
    <scope>NUCLEOTIDE SEQUENCE</scope>
    <source>
        <strain evidence="12">BazhouSP</strain>
    </source>
</reference>